<gene>
    <name evidence="2" type="ORF">ATANTOWER_015424</name>
</gene>
<name>A0ABU7BYS9_9TELE</name>
<sequence length="89" mass="10803">MPTRRTRLTETAQLLCKEYRLKYWSVKMTRRKPGKRWRMSGNEEDPNKRARTAQLHKEPRHKRVFQLFSLLKIMKNHLPDQPSEILLMA</sequence>
<keyword evidence="3" id="KW-1185">Reference proteome</keyword>
<evidence type="ECO:0000313" key="2">
    <source>
        <dbReference type="EMBL" id="MED6255816.1"/>
    </source>
</evidence>
<protein>
    <submittedName>
        <fullName evidence="2">Uncharacterized protein</fullName>
    </submittedName>
</protein>
<reference evidence="2 3" key="1">
    <citation type="submission" date="2021-07" db="EMBL/GenBank/DDBJ databases">
        <authorList>
            <person name="Palmer J.M."/>
        </authorList>
    </citation>
    <scope>NUCLEOTIDE SEQUENCE [LARGE SCALE GENOMIC DNA]</scope>
    <source>
        <strain evidence="2 3">AT_MEX2019</strain>
        <tissue evidence="2">Muscle</tissue>
    </source>
</reference>
<accession>A0ABU7BYS9</accession>
<comment type="caution">
    <text evidence="2">The sequence shown here is derived from an EMBL/GenBank/DDBJ whole genome shotgun (WGS) entry which is preliminary data.</text>
</comment>
<evidence type="ECO:0000313" key="3">
    <source>
        <dbReference type="Proteomes" id="UP001345963"/>
    </source>
</evidence>
<proteinExistence type="predicted"/>
<dbReference type="Proteomes" id="UP001345963">
    <property type="component" value="Unassembled WGS sequence"/>
</dbReference>
<organism evidence="2 3">
    <name type="scientific">Ataeniobius toweri</name>
    <dbReference type="NCBI Taxonomy" id="208326"/>
    <lineage>
        <taxon>Eukaryota</taxon>
        <taxon>Metazoa</taxon>
        <taxon>Chordata</taxon>
        <taxon>Craniata</taxon>
        <taxon>Vertebrata</taxon>
        <taxon>Euteleostomi</taxon>
        <taxon>Actinopterygii</taxon>
        <taxon>Neopterygii</taxon>
        <taxon>Teleostei</taxon>
        <taxon>Neoteleostei</taxon>
        <taxon>Acanthomorphata</taxon>
        <taxon>Ovalentaria</taxon>
        <taxon>Atherinomorphae</taxon>
        <taxon>Cyprinodontiformes</taxon>
        <taxon>Goodeidae</taxon>
        <taxon>Ataeniobius</taxon>
    </lineage>
</organism>
<evidence type="ECO:0000256" key="1">
    <source>
        <dbReference type="SAM" id="MobiDB-lite"/>
    </source>
</evidence>
<feature type="region of interest" description="Disordered" evidence="1">
    <location>
        <begin position="34"/>
        <end position="58"/>
    </location>
</feature>
<dbReference type="EMBL" id="JAHUTI010072038">
    <property type="protein sequence ID" value="MED6255816.1"/>
    <property type="molecule type" value="Genomic_DNA"/>
</dbReference>